<organism evidence="1 2">
    <name type="scientific">Streptomyces roseolus</name>
    <dbReference type="NCBI Taxonomy" id="67358"/>
    <lineage>
        <taxon>Bacteria</taxon>
        <taxon>Bacillati</taxon>
        <taxon>Actinomycetota</taxon>
        <taxon>Actinomycetes</taxon>
        <taxon>Kitasatosporales</taxon>
        <taxon>Streptomycetaceae</taxon>
        <taxon>Streptomyces</taxon>
    </lineage>
</organism>
<dbReference type="Proteomes" id="UP001278571">
    <property type="component" value="Unassembled WGS sequence"/>
</dbReference>
<reference evidence="1 2" key="1">
    <citation type="submission" date="2023-10" db="EMBL/GenBank/DDBJ databases">
        <authorList>
            <person name="Wang X.X."/>
        </authorList>
    </citation>
    <scope>NUCLEOTIDE SEQUENCE [LARGE SCALE GENOMIC DNA]</scope>
    <source>
        <strain evidence="1 2">NBRC 12816</strain>
    </source>
</reference>
<comment type="caution">
    <text evidence="1">The sequence shown here is derived from an EMBL/GenBank/DDBJ whole genome shotgun (WGS) entry which is preliminary data.</text>
</comment>
<keyword evidence="2" id="KW-1185">Reference proteome</keyword>
<dbReference type="RefSeq" id="WP_319012080.1">
    <property type="nucleotide sequence ID" value="NZ_JAWJZF010000464.1"/>
</dbReference>
<sequence>MKTATKIDEAVNAALGGERAARIARDAVRIKEVADGGFTGRAYEVFESELILEVQPVLLGMLRTGTLAQLALKHAARQGHDFFVHPDDLRLLRSSSEVRDTLMVDVLAAAMKKFREGLLAGKGWRADHNGPRGASCLTSYIVTICTWMFRRAYVRWATERVRWARVNAVYDFTEAEANQAGIGGLIGAVGYEIDTEVFGTDFEEILDEQAPETQAVVRLTVMGFGDTEIAEKLKLTHGAVRMRKTRFRTAIYQAAREGRIWIPEQLHARASVRTTAKRGAA</sequence>
<gene>
    <name evidence="1" type="ORF">R2363_27435</name>
</gene>
<evidence type="ECO:0000313" key="2">
    <source>
        <dbReference type="Proteomes" id="UP001278571"/>
    </source>
</evidence>
<accession>A0ABU4KDP0</accession>
<proteinExistence type="predicted"/>
<dbReference type="EMBL" id="JAWJZF010000464">
    <property type="protein sequence ID" value="MDX2295893.1"/>
    <property type="molecule type" value="Genomic_DNA"/>
</dbReference>
<evidence type="ECO:0000313" key="1">
    <source>
        <dbReference type="EMBL" id="MDX2295893.1"/>
    </source>
</evidence>
<evidence type="ECO:0008006" key="3">
    <source>
        <dbReference type="Google" id="ProtNLM"/>
    </source>
</evidence>
<name>A0ABU4KDP0_9ACTN</name>
<protein>
    <recommendedName>
        <fullName evidence="3">RNA polymerase sigma factor 70 region 4 type 2 domain-containing protein</fullName>
    </recommendedName>
</protein>